<protein>
    <submittedName>
        <fullName evidence="1">Uncharacterized protein</fullName>
    </submittedName>
</protein>
<reference evidence="1 2" key="1">
    <citation type="submission" date="2018-11" db="EMBL/GenBank/DDBJ databases">
        <authorList>
            <consortium name="Pathogen Informatics"/>
        </authorList>
    </citation>
    <scope>NUCLEOTIDE SEQUENCE [LARGE SCALE GENOMIC DNA]</scope>
</reference>
<proteinExistence type="predicted"/>
<evidence type="ECO:0000313" key="2">
    <source>
        <dbReference type="Proteomes" id="UP000281553"/>
    </source>
</evidence>
<sequence length="163" mass="17827">MATETSTRLNRCESGYLVGYLNVLDLRNIRLTVITFIVLQTMGDKQAHLATDLGAIREDYVEALLYFPVFAKPFPQSWIQAISECLGDDLADTAEEREASELMCLSGSERGSGLHTSRQALSRALFNVNRKPPVMCDGLTAPIFSEVQLAAVTSPDLLSAASQ</sequence>
<dbReference type="Proteomes" id="UP000281553">
    <property type="component" value="Unassembled WGS sequence"/>
</dbReference>
<accession>A0A3P6RJZ0</accession>
<gene>
    <name evidence="1" type="ORF">DILT_LOCUS1419</name>
</gene>
<name>A0A3P6RJZ0_DIBLA</name>
<organism evidence="1 2">
    <name type="scientific">Dibothriocephalus latus</name>
    <name type="common">Fish tapeworm</name>
    <name type="synonym">Diphyllobothrium latum</name>
    <dbReference type="NCBI Taxonomy" id="60516"/>
    <lineage>
        <taxon>Eukaryota</taxon>
        <taxon>Metazoa</taxon>
        <taxon>Spiralia</taxon>
        <taxon>Lophotrochozoa</taxon>
        <taxon>Platyhelminthes</taxon>
        <taxon>Cestoda</taxon>
        <taxon>Eucestoda</taxon>
        <taxon>Diphyllobothriidea</taxon>
        <taxon>Diphyllobothriidae</taxon>
        <taxon>Dibothriocephalus</taxon>
    </lineage>
</organism>
<keyword evidence="2" id="KW-1185">Reference proteome</keyword>
<dbReference type="AlphaFoldDB" id="A0A3P6RJZ0"/>
<dbReference type="EMBL" id="UYRU01009586">
    <property type="protein sequence ID" value="VDK44081.1"/>
    <property type="molecule type" value="Genomic_DNA"/>
</dbReference>
<feature type="non-terminal residue" evidence="1">
    <location>
        <position position="163"/>
    </location>
</feature>
<evidence type="ECO:0000313" key="1">
    <source>
        <dbReference type="EMBL" id="VDK44081.1"/>
    </source>
</evidence>